<protein>
    <submittedName>
        <fullName evidence="3">DnaJ domain containing protein</fullName>
    </submittedName>
</protein>
<dbReference type="Proteomes" id="UP001430356">
    <property type="component" value="Unassembled WGS sequence"/>
</dbReference>
<keyword evidence="4" id="KW-1185">Reference proteome</keyword>
<dbReference type="InterPro" id="IPR036869">
    <property type="entry name" value="J_dom_sf"/>
</dbReference>
<feature type="region of interest" description="Disordered" evidence="1">
    <location>
        <begin position="251"/>
        <end position="289"/>
    </location>
</feature>
<organism evidence="3 4">
    <name type="scientific">Novymonas esmeraldas</name>
    <dbReference type="NCBI Taxonomy" id="1808958"/>
    <lineage>
        <taxon>Eukaryota</taxon>
        <taxon>Discoba</taxon>
        <taxon>Euglenozoa</taxon>
        <taxon>Kinetoplastea</taxon>
        <taxon>Metakinetoplastina</taxon>
        <taxon>Trypanosomatida</taxon>
        <taxon>Trypanosomatidae</taxon>
        <taxon>Novymonas</taxon>
    </lineage>
</organism>
<feature type="compositionally biased region" description="Polar residues" evidence="1">
    <location>
        <begin position="91"/>
        <end position="103"/>
    </location>
</feature>
<dbReference type="EMBL" id="JAECZO010000048">
    <property type="protein sequence ID" value="KAK7195141.1"/>
    <property type="molecule type" value="Genomic_DNA"/>
</dbReference>
<sequence>MFVIRWCVAHWKLVAAALLAILFFSYRTRPVSAKSQPQQEEEEEQGGRAATASEMKAPQSGAAELNCAAPGPAPPPQPPSSAPHAAPGAQDASSPPVESTASTAPAPGESLDPVFEEITGLFASRNPKHALQGLSDGLRNAATGVGLGLAGVVAGTYGGAKEGGWGGMAKGFGAGMAGFVGLTGYGAYTGVRQIVRGVGNTPSAVSEVSKGEAYWDSTTQAWVRVNLADDLEHLPPSDTDILGEARRAYEKAEKDGTLPTTPPSAAEAAGSDADATANSGATPSLGTETAAAEAEPVNYYVFLGVEATATPGEIRKAYTRRALEMHPDKNPNDPNATLKFQELNKIYNVLSHEDTRARYDRYGTVDPASVPEMAGNPMKDLLGAAFLDPLVGPLHFFLVFESGVLFTAEMQRELHTRRRLRVAKNLLSWLEGGASGLAAAQLALRDAVSTALGPVFVSYVAEQYHLAARQELHGSTWKREMDSWYSSWAMSASSLWHWTSMGARTARRAFVDKNLGEEDILRVLAVANERDVRHIALQACRLVLFDVSVPPEQRQQRARRLEELSALAMEEVARELTSRESQSAIAAAEAATAKDQTTASHTSSDTNGAASPPS</sequence>
<feature type="compositionally biased region" description="Pro residues" evidence="1">
    <location>
        <begin position="71"/>
        <end position="81"/>
    </location>
</feature>
<dbReference type="CDD" id="cd06257">
    <property type="entry name" value="DnaJ"/>
    <property type="match status" value="1"/>
</dbReference>
<comment type="caution">
    <text evidence="3">The sequence shown here is derived from an EMBL/GenBank/DDBJ whole genome shotgun (WGS) entry which is preliminary data.</text>
</comment>
<proteinExistence type="predicted"/>
<feature type="compositionally biased region" description="Low complexity" evidence="1">
    <location>
        <begin position="265"/>
        <end position="282"/>
    </location>
</feature>
<evidence type="ECO:0000256" key="1">
    <source>
        <dbReference type="SAM" id="MobiDB-lite"/>
    </source>
</evidence>
<dbReference type="SMART" id="SM00271">
    <property type="entry name" value="DnaJ"/>
    <property type="match status" value="1"/>
</dbReference>
<gene>
    <name evidence="3" type="ORF">NESM_000438200</name>
</gene>
<dbReference type="PROSITE" id="PS50076">
    <property type="entry name" value="DNAJ_2"/>
    <property type="match status" value="1"/>
</dbReference>
<dbReference type="AlphaFoldDB" id="A0AAW0ENM6"/>
<evidence type="ECO:0000313" key="4">
    <source>
        <dbReference type="Proteomes" id="UP001430356"/>
    </source>
</evidence>
<dbReference type="PANTHER" id="PTHR44094">
    <property type="entry name" value="DNAJ HEAT SHOCK N-TERMINAL DOMAIN-CONTAINING PROTEIN"/>
    <property type="match status" value="1"/>
</dbReference>
<feature type="domain" description="J" evidence="2">
    <location>
        <begin position="298"/>
        <end position="363"/>
    </location>
</feature>
<dbReference type="InterPro" id="IPR052423">
    <property type="entry name" value="EMIR"/>
</dbReference>
<dbReference type="SUPFAM" id="SSF46565">
    <property type="entry name" value="Chaperone J-domain"/>
    <property type="match status" value="1"/>
</dbReference>
<evidence type="ECO:0000313" key="3">
    <source>
        <dbReference type="EMBL" id="KAK7195141.1"/>
    </source>
</evidence>
<dbReference type="InterPro" id="IPR001623">
    <property type="entry name" value="DnaJ_domain"/>
</dbReference>
<dbReference type="PANTHER" id="PTHR44094:SF8">
    <property type="entry name" value="DNAJ HEAT SHOCK N-TERMINAL DOMAIN-CONTAINING PROTEIN-RELATED"/>
    <property type="match status" value="1"/>
</dbReference>
<accession>A0AAW0ENM6</accession>
<feature type="compositionally biased region" description="Low complexity" evidence="1">
    <location>
        <begin position="584"/>
        <end position="599"/>
    </location>
</feature>
<feature type="region of interest" description="Disordered" evidence="1">
    <location>
        <begin position="578"/>
        <end position="614"/>
    </location>
</feature>
<dbReference type="Gene3D" id="1.10.287.110">
    <property type="entry name" value="DnaJ domain"/>
    <property type="match status" value="1"/>
</dbReference>
<reference evidence="3 4" key="1">
    <citation type="journal article" date="2021" name="MBio">
        <title>A New Model Trypanosomatid, Novymonas esmeraldas: Genomic Perception of Its 'Candidatus Pandoraea novymonadis' Endosymbiont.</title>
        <authorList>
            <person name="Zakharova A."/>
            <person name="Saura A."/>
            <person name="Butenko A."/>
            <person name="Podesvova L."/>
            <person name="Warmusova S."/>
            <person name="Kostygov A.Y."/>
            <person name="Nenarokova A."/>
            <person name="Lukes J."/>
            <person name="Opperdoes F.R."/>
            <person name="Yurchenko V."/>
        </authorList>
    </citation>
    <scope>NUCLEOTIDE SEQUENCE [LARGE SCALE GENOMIC DNA]</scope>
    <source>
        <strain evidence="3 4">E262AT.01</strain>
    </source>
</reference>
<dbReference type="Pfam" id="PF00226">
    <property type="entry name" value="DnaJ"/>
    <property type="match status" value="1"/>
</dbReference>
<dbReference type="PRINTS" id="PR00625">
    <property type="entry name" value="JDOMAIN"/>
</dbReference>
<name>A0AAW0ENM6_9TRYP</name>
<evidence type="ECO:0000259" key="2">
    <source>
        <dbReference type="PROSITE" id="PS50076"/>
    </source>
</evidence>
<feature type="compositionally biased region" description="Polar residues" evidence="1">
    <location>
        <begin position="600"/>
        <end position="614"/>
    </location>
</feature>
<feature type="region of interest" description="Disordered" evidence="1">
    <location>
        <begin position="32"/>
        <end position="111"/>
    </location>
</feature>